<evidence type="ECO:0000313" key="1">
    <source>
        <dbReference type="EMBL" id="ESK52790.1"/>
    </source>
</evidence>
<dbReference type="HOGENOM" id="CLU_1657022_0_0_6"/>
<evidence type="ECO:0008006" key="3">
    <source>
        <dbReference type="Google" id="ProtNLM"/>
    </source>
</evidence>
<gene>
    <name evidence="1" type="ORF">P255_00952</name>
</gene>
<dbReference type="AlphaFoldDB" id="V2UVX7"/>
<dbReference type="EMBL" id="AYEU01000003">
    <property type="protein sequence ID" value="ESK52790.1"/>
    <property type="molecule type" value="Genomic_DNA"/>
</dbReference>
<accession>V2UVX7</accession>
<dbReference type="Proteomes" id="UP000018418">
    <property type="component" value="Unassembled WGS sequence"/>
</dbReference>
<comment type="caution">
    <text evidence="1">The sequence shown here is derived from an EMBL/GenBank/DDBJ whole genome shotgun (WGS) entry which is preliminary data.</text>
</comment>
<proteinExistence type="predicted"/>
<sequence length="159" mass="18877">MIKFPESLEKMKPEQRWQWFDRQKEILRKAAKDGVEATLSSDLSECFMFMLDLSELKHCQMIALHNNAVVVAACALIEKNDDESRDWLLNLLEQADDPTWQMYEKAQDYFDKHHLPYPESIQEHRENIAKQDQVFTEDNERFAVWYEENLLPLLKGGEK</sequence>
<reference evidence="1 2" key="1">
    <citation type="submission" date="2013-10" db="EMBL/GenBank/DDBJ databases">
        <title>The Genome Sequence of Acinetobacter brisouii CIP 110357.</title>
        <authorList>
            <consortium name="The Broad Institute Genomics Platform"/>
            <consortium name="The Broad Institute Genome Sequencing Center for Infectious Disease"/>
            <person name="Cerqueira G."/>
            <person name="Feldgarden M."/>
            <person name="Courvalin P."/>
            <person name="Grillot-Courvalin C."/>
            <person name="Clermont D."/>
            <person name="Rocha E."/>
            <person name="Yoon E.-J."/>
            <person name="Nemec A."/>
            <person name="Young S.K."/>
            <person name="Zeng Q."/>
            <person name="Gargeya S."/>
            <person name="Fitzgerald M."/>
            <person name="Abouelleil A."/>
            <person name="Alvarado L."/>
            <person name="Berlin A.M."/>
            <person name="Chapman S.B."/>
            <person name="Gainer-Dewar J."/>
            <person name="Goldberg J."/>
            <person name="Gnerre S."/>
            <person name="Griggs A."/>
            <person name="Gujja S."/>
            <person name="Hansen M."/>
            <person name="Howarth C."/>
            <person name="Imamovic A."/>
            <person name="Ireland A."/>
            <person name="Larimer J."/>
            <person name="McCowan C."/>
            <person name="Murphy C."/>
            <person name="Pearson M."/>
            <person name="Poon T.W."/>
            <person name="Priest M."/>
            <person name="Roberts A."/>
            <person name="Saif S."/>
            <person name="Shea T."/>
            <person name="Sykes S."/>
            <person name="Wortman J."/>
            <person name="Nusbaum C."/>
            <person name="Birren B."/>
        </authorList>
    </citation>
    <scope>NUCLEOTIDE SEQUENCE [LARGE SCALE GENOMIC DNA]</scope>
    <source>
        <strain evidence="1 2">CIP 110357</strain>
    </source>
</reference>
<name>V2UVX7_9GAMM</name>
<dbReference type="PATRIC" id="fig|1341683.3.peg.944"/>
<organism evidence="1 2">
    <name type="scientific">Acinetobacter brisouii CIP 110357</name>
    <dbReference type="NCBI Taxonomy" id="1341683"/>
    <lineage>
        <taxon>Bacteria</taxon>
        <taxon>Pseudomonadati</taxon>
        <taxon>Pseudomonadota</taxon>
        <taxon>Gammaproteobacteria</taxon>
        <taxon>Moraxellales</taxon>
        <taxon>Moraxellaceae</taxon>
        <taxon>Acinetobacter</taxon>
    </lineage>
</organism>
<evidence type="ECO:0000313" key="2">
    <source>
        <dbReference type="Proteomes" id="UP000018418"/>
    </source>
</evidence>
<dbReference type="RefSeq" id="WP_004903971.1">
    <property type="nucleotide sequence ID" value="NZ_BBTI01000031.1"/>
</dbReference>
<protein>
    <recommendedName>
        <fullName evidence="3">DUF4375 domain-containing protein</fullName>
    </recommendedName>
</protein>
<keyword evidence="2" id="KW-1185">Reference proteome</keyword>